<keyword evidence="3" id="KW-1185">Reference proteome</keyword>
<dbReference type="EMBL" id="BOPO01000006">
    <property type="protein sequence ID" value="GIL25412.1"/>
    <property type="molecule type" value="Genomic_DNA"/>
</dbReference>
<comment type="caution">
    <text evidence="2">The sequence shown here is derived from an EMBL/GenBank/DDBJ whole genome shotgun (WGS) entry which is preliminary data.</text>
</comment>
<dbReference type="Gene3D" id="3.40.50.720">
    <property type="entry name" value="NAD(P)-binding Rossmann-like Domain"/>
    <property type="match status" value="1"/>
</dbReference>
<proteinExistence type="predicted"/>
<accession>A0A8J4AA77</accession>
<sequence length="109" mass="11009">MRDRTGHGTRLCAGGVPGRQCGHRGTCQRGDGLRARHTQGSCGGEPAGGIDADEKAAANAQRKKLPLGVPWVEPEDVAPPAVFLAPADACTVTGTSFAATAGDSATITV</sequence>
<evidence type="ECO:0000256" key="1">
    <source>
        <dbReference type="SAM" id="MobiDB-lite"/>
    </source>
</evidence>
<feature type="region of interest" description="Disordered" evidence="1">
    <location>
        <begin position="38"/>
        <end position="57"/>
    </location>
</feature>
<dbReference type="InterPro" id="IPR036291">
    <property type="entry name" value="NAD(P)-bd_dom_sf"/>
</dbReference>
<evidence type="ECO:0000313" key="2">
    <source>
        <dbReference type="EMBL" id="GIL25412.1"/>
    </source>
</evidence>
<gene>
    <name evidence="2" type="ORF">NUM_06670</name>
</gene>
<dbReference type="AlphaFoldDB" id="A0A8J4AA77"/>
<evidence type="ECO:0000313" key="3">
    <source>
        <dbReference type="Proteomes" id="UP000614996"/>
    </source>
</evidence>
<organism evidence="2 3">
    <name type="scientific">Actinocatenispora comari</name>
    <dbReference type="NCBI Taxonomy" id="2807577"/>
    <lineage>
        <taxon>Bacteria</taxon>
        <taxon>Bacillati</taxon>
        <taxon>Actinomycetota</taxon>
        <taxon>Actinomycetes</taxon>
        <taxon>Micromonosporales</taxon>
        <taxon>Micromonosporaceae</taxon>
        <taxon>Actinocatenispora</taxon>
    </lineage>
</organism>
<protein>
    <submittedName>
        <fullName evidence="2">Uncharacterized protein</fullName>
    </submittedName>
</protein>
<name>A0A8J4AA77_9ACTN</name>
<dbReference type="SUPFAM" id="SSF51735">
    <property type="entry name" value="NAD(P)-binding Rossmann-fold domains"/>
    <property type="match status" value="1"/>
</dbReference>
<dbReference type="Proteomes" id="UP000614996">
    <property type="component" value="Unassembled WGS sequence"/>
</dbReference>
<reference evidence="3" key="1">
    <citation type="journal article" date="2021" name="Int. J. Syst. Evol. Microbiol.">
        <title>Actinocatenispora comari sp. nov., an endophytic actinomycete isolated from aerial parts of Comarum salesowianum.</title>
        <authorList>
            <person name="Oyunbileg N."/>
            <person name="Iizaka Y."/>
            <person name="Hamada M."/>
            <person name="Davaapurev B.O."/>
            <person name="Fukumoto A."/>
            <person name="Tsetseg B."/>
            <person name="Kato F."/>
            <person name="Tamura T."/>
            <person name="Batkhuu J."/>
            <person name="Anzai Y."/>
        </authorList>
    </citation>
    <scope>NUCLEOTIDE SEQUENCE [LARGE SCALE GENOMIC DNA]</scope>
    <source>
        <strain evidence="3">NUM-2625</strain>
    </source>
</reference>